<accession>A0A0S4KPB3</accession>
<name>A0A0S4KPB3_9BACT</name>
<dbReference type="EMBL" id="LN885086">
    <property type="protein sequence ID" value="CUQ65845.1"/>
    <property type="molecule type" value="Genomic_DNA"/>
</dbReference>
<gene>
    <name evidence="1" type="ORF">NITINOP_0870</name>
</gene>
<sequence>MRTLSECRLGTEECVVLLNGKTFAENSVVVALGVTREDGARSRSWDACRPPWSWSSARTAANRLN</sequence>
<dbReference type="KEGG" id="nio:NITINOP_0870"/>
<keyword evidence="2" id="KW-1185">Reference proteome</keyword>
<dbReference type="AlphaFoldDB" id="A0A0S4KPB3"/>
<evidence type="ECO:0000313" key="1">
    <source>
        <dbReference type="EMBL" id="CUQ65845.1"/>
    </source>
</evidence>
<reference evidence="2" key="1">
    <citation type="submission" date="2015-09" db="EMBL/GenBank/DDBJ databases">
        <authorList>
            <person name="Daims H."/>
        </authorList>
    </citation>
    <scope>NUCLEOTIDE SEQUENCE [LARGE SCALE GENOMIC DNA]</scope>
</reference>
<evidence type="ECO:0000313" key="2">
    <source>
        <dbReference type="Proteomes" id="UP000066284"/>
    </source>
</evidence>
<dbReference type="Proteomes" id="UP000066284">
    <property type="component" value="Chromosome 1"/>
</dbReference>
<proteinExistence type="predicted"/>
<protein>
    <submittedName>
        <fullName evidence="1">Uncharacterized protein</fullName>
    </submittedName>
</protein>
<organism evidence="1 2">
    <name type="scientific">Candidatus Nitrospira inopinata</name>
    <dbReference type="NCBI Taxonomy" id="1715989"/>
    <lineage>
        <taxon>Bacteria</taxon>
        <taxon>Pseudomonadati</taxon>
        <taxon>Nitrospirota</taxon>
        <taxon>Nitrospiria</taxon>
        <taxon>Nitrospirales</taxon>
        <taxon>Nitrospiraceae</taxon>
        <taxon>Nitrospira</taxon>
    </lineage>
</organism>